<dbReference type="Proteomes" id="UP000314294">
    <property type="component" value="Unassembled WGS sequence"/>
</dbReference>
<evidence type="ECO:0000313" key="2">
    <source>
        <dbReference type="Proteomes" id="UP000314294"/>
    </source>
</evidence>
<proteinExistence type="predicted"/>
<gene>
    <name evidence="1" type="ORF">EYF80_024192</name>
</gene>
<dbReference type="AlphaFoldDB" id="A0A4Z2HL04"/>
<name>A0A4Z2HL04_9TELE</name>
<reference evidence="1 2" key="1">
    <citation type="submission" date="2019-03" db="EMBL/GenBank/DDBJ databases">
        <title>First draft genome of Liparis tanakae, snailfish: a comprehensive survey of snailfish specific genes.</title>
        <authorList>
            <person name="Kim W."/>
            <person name="Song I."/>
            <person name="Jeong J.-H."/>
            <person name="Kim D."/>
            <person name="Kim S."/>
            <person name="Ryu S."/>
            <person name="Song J.Y."/>
            <person name="Lee S.K."/>
        </authorList>
    </citation>
    <scope>NUCLEOTIDE SEQUENCE [LARGE SCALE GENOMIC DNA]</scope>
    <source>
        <tissue evidence="1">Muscle</tissue>
    </source>
</reference>
<sequence>MSLLGEIEVTSMQCSTLAGIWVNAPRFSATHLLEQQDSVPYLTKKIPDYIKTTAAGIEDITRLVRSKKPVNGAWQTGLRCGTCRFS</sequence>
<keyword evidence="2" id="KW-1185">Reference proteome</keyword>
<comment type="caution">
    <text evidence="1">The sequence shown here is derived from an EMBL/GenBank/DDBJ whole genome shotgun (WGS) entry which is preliminary data.</text>
</comment>
<accession>A0A4Z2HL04</accession>
<evidence type="ECO:0000313" key="1">
    <source>
        <dbReference type="EMBL" id="TNN65663.1"/>
    </source>
</evidence>
<protein>
    <submittedName>
        <fullName evidence="1">Uncharacterized protein</fullName>
    </submittedName>
</protein>
<organism evidence="1 2">
    <name type="scientific">Liparis tanakae</name>
    <name type="common">Tanaka's snailfish</name>
    <dbReference type="NCBI Taxonomy" id="230148"/>
    <lineage>
        <taxon>Eukaryota</taxon>
        <taxon>Metazoa</taxon>
        <taxon>Chordata</taxon>
        <taxon>Craniata</taxon>
        <taxon>Vertebrata</taxon>
        <taxon>Euteleostomi</taxon>
        <taxon>Actinopterygii</taxon>
        <taxon>Neopterygii</taxon>
        <taxon>Teleostei</taxon>
        <taxon>Neoteleostei</taxon>
        <taxon>Acanthomorphata</taxon>
        <taxon>Eupercaria</taxon>
        <taxon>Perciformes</taxon>
        <taxon>Cottioidei</taxon>
        <taxon>Cottales</taxon>
        <taxon>Liparidae</taxon>
        <taxon>Liparis</taxon>
    </lineage>
</organism>
<dbReference type="EMBL" id="SRLO01000232">
    <property type="protein sequence ID" value="TNN65663.1"/>
    <property type="molecule type" value="Genomic_DNA"/>
</dbReference>